<feature type="compositionally biased region" description="Acidic residues" evidence="1">
    <location>
        <begin position="1"/>
        <end position="16"/>
    </location>
</feature>
<gene>
    <name evidence="2" type="primary">AVEN_65858_1</name>
    <name evidence="2" type="ORF">NPIL_640891</name>
</gene>
<dbReference type="EMBL" id="BMAW01115337">
    <property type="protein sequence ID" value="GFT65732.1"/>
    <property type="molecule type" value="Genomic_DNA"/>
</dbReference>
<keyword evidence="3" id="KW-1185">Reference proteome</keyword>
<accession>A0A8X6U0H6</accession>
<reference evidence="2" key="1">
    <citation type="submission" date="2020-08" db="EMBL/GenBank/DDBJ databases">
        <title>Multicomponent nature underlies the extraordinary mechanical properties of spider dragline silk.</title>
        <authorList>
            <person name="Kono N."/>
            <person name="Nakamura H."/>
            <person name="Mori M."/>
            <person name="Yoshida Y."/>
            <person name="Ohtoshi R."/>
            <person name="Malay A.D."/>
            <person name="Moran D.A.P."/>
            <person name="Tomita M."/>
            <person name="Numata K."/>
            <person name="Arakawa K."/>
        </authorList>
    </citation>
    <scope>NUCLEOTIDE SEQUENCE</scope>
</reference>
<comment type="caution">
    <text evidence="2">The sequence shown here is derived from an EMBL/GenBank/DDBJ whole genome shotgun (WGS) entry which is preliminary data.</text>
</comment>
<evidence type="ECO:0000256" key="1">
    <source>
        <dbReference type="SAM" id="MobiDB-lite"/>
    </source>
</evidence>
<protein>
    <submittedName>
        <fullName evidence="2">Uncharacterized protein</fullName>
    </submittedName>
</protein>
<dbReference type="Proteomes" id="UP000887013">
    <property type="component" value="Unassembled WGS sequence"/>
</dbReference>
<proteinExistence type="predicted"/>
<organism evidence="2 3">
    <name type="scientific">Nephila pilipes</name>
    <name type="common">Giant wood spider</name>
    <name type="synonym">Nephila maculata</name>
    <dbReference type="NCBI Taxonomy" id="299642"/>
    <lineage>
        <taxon>Eukaryota</taxon>
        <taxon>Metazoa</taxon>
        <taxon>Ecdysozoa</taxon>
        <taxon>Arthropoda</taxon>
        <taxon>Chelicerata</taxon>
        <taxon>Arachnida</taxon>
        <taxon>Araneae</taxon>
        <taxon>Araneomorphae</taxon>
        <taxon>Entelegynae</taxon>
        <taxon>Araneoidea</taxon>
        <taxon>Nephilidae</taxon>
        <taxon>Nephila</taxon>
    </lineage>
</organism>
<evidence type="ECO:0000313" key="2">
    <source>
        <dbReference type="EMBL" id="GFT65732.1"/>
    </source>
</evidence>
<feature type="region of interest" description="Disordered" evidence="1">
    <location>
        <begin position="1"/>
        <end position="31"/>
    </location>
</feature>
<evidence type="ECO:0000313" key="3">
    <source>
        <dbReference type="Proteomes" id="UP000887013"/>
    </source>
</evidence>
<name>A0A8X6U0H6_NEPPI</name>
<dbReference type="AlphaFoldDB" id="A0A8X6U0H6"/>
<sequence>MKSDSENECLIEEESSDEKFSSSENESDDDCLDSAGDWCRIDITFSQPSHPKFSFTGSPGIKNSYNPDMMEVKAKNGDSVQMKPKAVMFYNTSI</sequence>